<evidence type="ECO:0000313" key="2">
    <source>
        <dbReference type="Proteomes" id="UP000310168"/>
    </source>
</evidence>
<name>A0ABY2TTF1_9SPIR</name>
<dbReference type="Gene3D" id="3.40.91.50">
    <property type="match status" value="1"/>
</dbReference>
<protein>
    <submittedName>
        <fullName evidence="1">AlwI family type II restriction endonuclease</fullName>
    </submittedName>
</protein>
<dbReference type="GO" id="GO:0004519">
    <property type="term" value="F:endonuclease activity"/>
    <property type="evidence" value="ECO:0007669"/>
    <property type="project" value="UniProtKB-KW"/>
</dbReference>
<dbReference type="EMBL" id="SJDU01000098">
    <property type="protein sequence ID" value="TKZ35456.1"/>
    <property type="molecule type" value="Genomic_DNA"/>
</dbReference>
<keyword evidence="2" id="KW-1185">Reference proteome</keyword>
<sequence>MVILECLNKFNGLIFDSKNSRLYFEELVKNGIYKLSNIPSTINEKLINDDILSDLEFEELLKLNPQISSEEKINFRIRTQLKALESQGFLIFSGDKNKPIITMTNLAFELMSRKSYITDIYSKIMIGLHSGNPARKSTLNKARVFLNTIFVIDSLKKEWEKLGNEAKGILKYEFKSFVLGMKDYDYKKCVQDILEYRKNYGLKENEKYISDYLFNKLGLKKIKYDSLNDYADEVFRKFEMTGLLIARGKFKHIYYDFSNFNSKKIESLLNAYKNYDFKEFSNIEEYINFLDNIKLPWLDNNEIRKEVIKQKAKSLDIVLKDSDFENLNILEESLNQKFYNKALQSAILQSDIKELLEELKILASLSNAKSKYDIPEPLRLEYLLALILGKKYGIAKLYSNLIYNENGIPLSYAPAGKIDLEYNDFLFEATMIKNRNQQLNSETTSIARHMKESQDKRREYLRTILIAPYIHWDVALFFKFCTKEFESKIAPITIAKFIELIEKSPNFNDFQINFDKFVNRLLNEKTQNYIDSINFN</sequence>
<keyword evidence="1" id="KW-0255">Endonuclease</keyword>
<keyword evidence="1" id="KW-0540">Nuclease</keyword>
<dbReference type="Proteomes" id="UP000310168">
    <property type="component" value="Unassembled WGS sequence"/>
</dbReference>
<evidence type="ECO:0000313" key="1">
    <source>
        <dbReference type="EMBL" id="TKZ35456.1"/>
    </source>
</evidence>
<reference evidence="1 2" key="1">
    <citation type="journal article" date="2019" name="Anaerobe">
        <title>Brachyspira catarrhinii sp. nov., an anaerobic intestinal spirochaete isolated from vervet monkeys may have been misidentified as Brachyspira aalborgi in previous studies.</title>
        <authorList>
            <person name="Phillips N.D."/>
            <person name="La T."/>
            <person name="Hampson D.J."/>
        </authorList>
    </citation>
    <scope>NUCLEOTIDE SEQUENCE [LARGE SCALE GENOMIC DNA]</scope>
    <source>
        <strain evidence="1 2">Z12</strain>
    </source>
</reference>
<proteinExistence type="predicted"/>
<comment type="caution">
    <text evidence="1">The sequence shown here is derived from an EMBL/GenBank/DDBJ whole genome shotgun (WGS) entry which is preliminary data.</text>
</comment>
<keyword evidence="1" id="KW-0378">Hydrolase</keyword>
<organism evidence="1 2">
    <name type="scientific">Brachyspira catarrhinii</name>
    <dbReference type="NCBI Taxonomy" id="2528966"/>
    <lineage>
        <taxon>Bacteria</taxon>
        <taxon>Pseudomonadati</taxon>
        <taxon>Spirochaetota</taxon>
        <taxon>Spirochaetia</taxon>
        <taxon>Brachyspirales</taxon>
        <taxon>Brachyspiraceae</taxon>
        <taxon>Brachyspira</taxon>
    </lineage>
</organism>
<accession>A0ABY2TTF1</accession>
<gene>
    <name evidence="1" type="ORF">EZH24_05165</name>
</gene>